<proteinExistence type="predicted"/>
<feature type="compositionally biased region" description="Polar residues" evidence="1">
    <location>
        <begin position="157"/>
        <end position="169"/>
    </location>
</feature>
<comment type="caution">
    <text evidence="2">The sequence shown here is derived from an EMBL/GenBank/DDBJ whole genome shotgun (WGS) entry which is preliminary data.</text>
</comment>
<feature type="compositionally biased region" description="Acidic residues" evidence="1">
    <location>
        <begin position="1"/>
        <end position="26"/>
    </location>
</feature>
<evidence type="ECO:0000313" key="2">
    <source>
        <dbReference type="EMBL" id="KAK1131085.1"/>
    </source>
</evidence>
<dbReference type="EMBL" id="JAHYIQ010000006">
    <property type="protein sequence ID" value="KAK1131085.1"/>
    <property type="molecule type" value="Genomic_DNA"/>
</dbReference>
<gene>
    <name evidence="2" type="ORF">K0M31_017383</name>
</gene>
<feature type="compositionally biased region" description="Acidic residues" evidence="1">
    <location>
        <begin position="48"/>
        <end position="66"/>
    </location>
</feature>
<evidence type="ECO:0000256" key="1">
    <source>
        <dbReference type="SAM" id="MobiDB-lite"/>
    </source>
</evidence>
<dbReference type="Proteomes" id="UP001177670">
    <property type="component" value="Unassembled WGS sequence"/>
</dbReference>
<feature type="compositionally biased region" description="Basic and acidic residues" evidence="1">
    <location>
        <begin position="120"/>
        <end position="133"/>
    </location>
</feature>
<protein>
    <submittedName>
        <fullName evidence="2">Uncharacterized protein</fullName>
    </submittedName>
</protein>
<keyword evidence="3" id="KW-1185">Reference proteome</keyword>
<feature type="region of interest" description="Disordered" evidence="1">
    <location>
        <begin position="1"/>
        <end position="71"/>
    </location>
</feature>
<name>A0AA40KSD7_9HYME</name>
<sequence length="181" mass="19607">MEDDDDDDSGSKEEDNDSKEEDDKEDSADKSEENGNEDNGDVESKEESNDESSSESESSEEDDDEGGGSIKAIIELLMITAPALEDLSDPDSDADIADLLELGVPLLQDLSEVKTATKFSRGEGREFTSDEVTKGPFSGRRRERSERHSSVGASRLVATQRSELPQVSVESLPESEAEVTG</sequence>
<reference evidence="2" key="1">
    <citation type="submission" date="2021-10" db="EMBL/GenBank/DDBJ databases">
        <title>Melipona bicolor Genome sequencing and assembly.</title>
        <authorList>
            <person name="Araujo N.S."/>
            <person name="Arias M.C."/>
        </authorList>
    </citation>
    <scope>NUCLEOTIDE SEQUENCE</scope>
    <source>
        <strain evidence="2">USP_2M_L1-L4_2017</strain>
        <tissue evidence="2">Whole body</tissue>
    </source>
</reference>
<organism evidence="2 3">
    <name type="scientific">Melipona bicolor</name>
    <dbReference type="NCBI Taxonomy" id="60889"/>
    <lineage>
        <taxon>Eukaryota</taxon>
        <taxon>Metazoa</taxon>
        <taxon>Ecdysozoa</taxon>
        <taxon>Arthropoda</taxon>
        <taxon>Hexapoda</taxon>
        <taxon>Insecta</taxon>
        <taxon>Pterygota</taxon>
        <taxon>Neoptera</taxon>
        <taxon>Endopterygota</taxon>
        <taxon>Hymenoptera</taxon>
        <taxon>Apocrita</taxon>
        <taxon>Aculeata</taxon>
        <taxon>Apoidea</taxon>
        <taxon>Anthophila</taxon>
        <taxon>Apidae</taxon>
        <taxon>Melipona</taxon>
    </lineage>
</organism>
<dbReference type="AlphaFoldDB" id="A0AA40KSD7"/>
<evidence type="ECO:0000313" key="3">
    <source>
        <dbReference type="Proteomes" id="UP001177670"/>
    </source>
</evidence>
<accession>A0AA40KSD7</accession>
<feature type="region of interest" description="Disordered" evidence="1">
    <location>
        <begin position="120"/>
        <end position="181"/>
    </location>
</feature>